<reference evidence="1" key="1">
    <citation type="submission" date="2008-12" db="EMBL/GenBank/DDBJ databases">
        <title>Complete sequence of Chloroflexus aggregans DSM 9485.</title>
        <authorList>
            <consortium name="US DOE Joint Genome Institute"/>
            <person name="Lucas S."/>
            <person name="Copeland A."/>
            <person name="Lapidus A."/>
            <person name="Glavina del Rio T."/>
            <person name="Dalin E."/>
            <person name="Tice H."/>
            <person name="Pitluck S."/>
            <person name="Foster B."/>
            <person name="Larimer F."/>
            <person name="Land M."/>
            <person name="Hauser L."/>
            <person name="Kyrpides N."/>
            <person name="Mikhailova N."/>
            <person name="Bryant D."/>
            <person name="Richardson P."/>
        </authorList>
    </citation>
    <scope>NUCLEOTIDE SEQUENCE</scope>
    <source>
        <strain evidence="1">DSM 9485</strain>
    </source>
</reference>
<keyword evidence="2" id="KW-1185">Reference proteome</keyword>
<dbReference type="STRING" id="326427.Cagg_3813"/>
<dbReference type="eggNOG" id="COG1353">
    <property type="taxonomic scope" value="Bacteria"/>
</dbReference>
<dbReference type="Proteomes" id="UP000002508">
    <property type="component" value="Chromosome"/>
</dbReference>
<evidence type="ECO:0000313" key="2">
    <source>
        <dbReference type="Proteomes" id="UP000002508"/>
    </source>
</evidence>
<sequence length="1068" mass="122598">MTSTLSPADTLRQHRPLLLVMEAIGWFHMAGKARAEFLRRHGGENNGYNERQWHQQETPPFPWDQLLGWVTQSYSGGNLANAWPSTFAEFTEKHADRDPGLLGLLQAGHGIVSGVEKNLPGSTSGYLGQSIPHMWLSSPWGYPKRNLLADPPEILSPQGWKQLVSEIHRVLAELQNLGTQNAQDVAFWQRWREEAIGEGSFIRRAFLSTLAETRLPNNDVTLWDQSYVAAALFKSAVARALLDPSPLTAQNIENHLGTQVANWNNLAKNQRQQMVESYVKNNTRWRLLTIALGTEHYEARSVKIGDWTGAQGAIEEFFRRVATLVEVDLAVGSLLYRDSSVAVFSFPGERFDESVPADWLNGLEQWLQEQVESIAHDLDLETPPHVRLSGPTRSLVPMVREWREAKRTVVVPVHRRWSITGHNAKSGHVCPVCGVRLNGDPTNKGKPCAVCREPYARWRMRRRRMPNKGKPCAVCRERRHHRRDAWLQGQLDNDTIWFEEVADRNGRLALLTFSLDLEDWLNGERVDSLRAQAIPEWARFNPVLEQKQQKLSNPITPSHLVTHLATEIRQRLRDQSGNWTFPDTDLLLANLQEGFRHLRGLNPQRQGEQRNDYEERLWRTFYEQIVEDRADAPSWSSLNDNQRTAWLAHQLFRKLPSPGRVYRFWREAEEFFRDLLREFRQLAARSDNPWRVRRLVLIPDNQRSWRDLTLYDGRWQGKQMSLVYVQSLNGFITATNLACLLRPEESSTALQSAQITLEDEDAPGQSRNITVSQVRQLQQPHAHLSVYHPLIPVEISPLRFRVIVPLEAASECVDVAVAWWQERFARVWHRLPLRVGVIAFPRMTPYQAVVEATRNVEDDLAGKEETWQVQEAYRQSGVAALRLRRRDDRETSRVVPVTLPDGREDVFYPYVAVEDRQVRFPRDFQHPGGQVYRHVADLRLGDGIKVFPTQVKTLFIDSTAARFDTNPSRSLDDWKQMRDVWALLQRVAPSQTALQRLRSELARLEKDWQSPEGGLDASPDLWQDTLRSLLVHHLAVQGAALATLTGAATQSILQWAIDWHITVLKESV</sequence>
<dbReference type="HOGENOM" id="CLU_007515_0_0_0"/>
<dbReference type="OrthoDB" id="9792861at2"/>
<dbReference type="KEGG" id="cag:Cagg_3813"/>
<proteinExistence type="predicted"/>
<dbReference type="RefSeq" id="WP_015942494.1">
    <property type="nucleotide sequence ID" value="NC_011831.1"/>
</dbReference>
<gene>
    <name evidence="1" type="ordered locus">Cagg_3813</name>
</gene>
<name>B8GB49_CHLAD</name>
<dbReference type="EMBL" id="CP001337">
    <property type="protein sequence ID" value="ACL26649.1"/>
    <property type="molecule type" value="Genomic_DNA"/>
</dbReference>
<accession>B8GB49</accession>
<protein>
    <recommendedName>
        <fullName evidence="3">CRISPR-associated protein Csx11</fullName>
    </recommendedName>
</protein>
<organism evidence="1 2">
    <name type="scientific">Chloroflexus aggregans (strain MD-66 / DSM 9485)</name>
    <dbReference type="NCBI Taxonomy" id="326427"/>
    <lineage>
        <taxon>Bacteria</taxon>
        <taxon>Bacillati</taxon>
        <taxon>Chloroflexota</taxon>
        <taxon>Chloroflexia</taxon>
        <taxon>Chloroflexales</taxon>
        <taxon>Chloroflexineae</taxon>
        <taxon>Chloroflexaceae</taxon>
        <taxon>Chloroflexus</taxon>
    </lineage>
</organism>
<evidence type="ECO:0008006" key="3">
    <source>
        <dbReference type="Google" id="ProtNLM"/>
    </source>
</evidence>
<dbReference type="AlphaFoldDB" id="B8GB49"/>
<evidence type="ECO:0000313" key="1">
    <source>
        <dbReference type="EMBL" id="ACL26649.1"/>
    </source>
</evidence>